<organism evidence="2 3">
    <name type="scientific">Colletotrichum lupini</name>
    <dbReference type="NCBI Taxonomy" id="145971"/>
    <lineage>
        <taxon>Eukaryota</taxon>
        <taxon>Fungi</taxon>
        <taxon>Dikarya</taxon>
        <taxon>Ascomycota</taxon>
        <taxon>Pezizomycotina</taxon>
        <taxon>Sordariomycetes</taxon>
        <taxon>Hypocreomycetidae</taxon>
        <taxon>Glomerellales</taxon>
        <taxon>Glomerellaceae</taxon>
        <taxon>Colletotrichum</taxon>
        <taxon>Colletotrichum acutatum species complex</taxon>
    </lineage>
</organism>
<feature type="region of interest" description="Disordered" evidence="1">
    <location>
        <begin position="385"/>
        <end position="415"/>
    </location>
</feature>
<reference evidence="2" key="1">
    <citation type="journal article" date="2021" name="Mol. Plant Microbe Interact.">
        <title>Complete Genome Sequence of the Plant-Pathogenic Fungus Colletotrichum lupini.</title>
        <authorList>
            <person name="Baroncelli R."/>
            <person name="Pensec F."/>
            <person name="Da Lio D."/>
            <person name="Boufleur T."/>
            <person name="Vicente I."/>
            <person name="Sarrocco S."/>
            <person name="Picot A."/>
            <person name="Baraldi E."/>
            <person name="Sukno S."/>
            <person name="Thon M."/>
            <person name="Le Floch G."/>
        </authorList>
    </citation>
    <scope>NUCLEOTIDE SEQUENCE</scope>
    <source>
        <strain evidence="2">IMI 504893</strain>
    </source>
</reference>
<dbReference type="InterPro" id="IPR053221">
    <property type="entry name" value="Burnettramic_acid_biosynth"/>
</dbReference>
<feature type="region of interest" description="Disordered" evidence="1">
    <location>
        <begin position="1"/>
        <end position="22"/>
    </location>
</feature>
<dbReference type="AlphaFoldDB" id="A0A9Q8WK09"/>
<keyword evidence="3" id="KW-1185">Reference proteome</keyword>
<gene>
    <name evidence="2" type="ORF">CLUP02_11999</name>
</gene>
<evidence type="ECO:0000256" key="1">
    <source>
        <dbReference type="SAM" id="MobiDB-lite"/>
    </source>
</evidence>
<dbReference type="Proteomes" id="UP000830671">
    <property type="component" value="Chromosome 6"/>
</dbReference>
<protein>
    <submittedName>
        <fullName evidence="2">Uncharacterized protein</fullName>
    </submittedName>
</protein>
<feature type="region of interest" description="Disordered" evidence="1">
    <location>
        <begin position="468"/>
        <end position="510"/>
    </location>
</feature>
<dbReference type="EMBL" id="CP019478">
    <property type="protein sequence ID" value="UQC86498.1"/>
    <property type="molecule type" value="Genomic_DNA"/>
</dbReference>
<name>A0A9Q8WK09_9PEZI</name>
<dbReference type="PANTHER" id="PTHR38887:SF1">
    <property type="entry name" value="RAS MODIFICATION PROTEIN ERF4"/>
    <property type="match status" value="1"/>
</dbReference>
<feature type="compositionally biased region" description="Basic and acidic residues" evidence="1">
    <location>
        <begin position="388"/>
        <end position="402"/>
    </location>
</feature>
<sequence>MATYAHGTESLPGPVPGQPIGFLDGCESQSTQETGSTSLGLCKYEKRQNTDEGDRNQSLALIQRISERHLINQQESRNQPRSRELQQYLDVLKDAIPRLPDNNLTPGLELPTITFSRPRLAYPIIIKQRLSRTLSPKFTPTYPPGLQNCGIEKREFLRCIDDLNRVDEQLGSPADHAMDINGFANMTAFTIARPTLLSMAIGVASSYRKHTTKRSAMTEILQKANKELFQDTGDRRYSSINRHPGSNPGEKFEIEAKGSGEIEGFQMDRTSAIRILRRAQLSSGSRQPSAACETLISIKTEKKQVIQENCENGNSGEGRQGQSTLKCGVSKHPGRTSYELFPLSGNKATDWDFVSNQSSSLGFAPGKVEVESLTADFFTAGTDEDTTREEAQQTDMKPEHTRRTLSYDTQFPRGRPRCELGHQKITSFNVHPVTFQFPQKSSICTDRSFKRMPAWHFLSLQLTQIERGSPTRSEAEMLSLGSLRSLREEPGLQESGPKLRGPQKPEVESN</sequence>
<dbReference type="RefSeq" id="XP_049148109.1">
    <property type="nucleotide sequence ID" value="XM_049290964.1"/>
</dbReference>
<evidence type="ECO:0000313" key="3">
    <source>
        <dbReference type="Proteomes" id="UP000830671"/>
    </source>
</evidence>
<evidence type="ECO:0000313" key="2">
    <source>
        <dbReference type="EMBL" id="UQC86498.1"/>
    </source>
</evidence>
<accession>A0A9Q8WK09</accession>
<dbReference type="KEGG" id="clup:CLUP02_11999"/>
<proteinExistence type="predicted"/>
<dbReference type="GeneID" id="73345974"/>
<dbReference type="PANTHER" id="PTHR38887">
    <property type="entry name" value="CHROMOSOME 21, WHOLE GENOME SHOTGUN SEQUENCE"/>
    <property type="match status" value="1"/>
</dbReference>